<reference evidence="4 6" key="1">
    <citation type="submission" date="2015-02" db="EMBL/GenBank/DDBJ databases">
        <authorList>
            <person name="Chooi Y.-H."/>
        </authorList>
    </citation>
    <scope>NUCLEOTIDE SEQUENCE [LARGE SCALE GENOMIC DNA]</scope>
    <source>
        <strain evidence="4">E3</strain>
    </source>
</reference>
<feature type="region of interest" description="Disordered" evidence="1">
    <location>
        <begin position="23"/>
        <end position="100"/>
    </location>
</feature>
<sequence length="418" mass="43255">MARRHARAASALALMLLVALSAAGSDKSSRKQKGSKWNKKGVGPAPADHAGTPVPRTSGDSDVSAPVGGKTFKLFRRSSSPENKDKQKKVGSGTDTVSTALMPVAATPKKNGMTRKVIGGTRKMIEDTGKAIGGAGKAIGGAGKAIGDACNIFKGKKSRRKHGNRRDDTNSQGVGDTRSSEDGHSSRTYTPSADSDEEWDARSVVSASDDCPVPLDEVASTSDHDSATHLLKRTKEQSGGVAEREACVPVKDDSDGKEREAADPGATARPDGKTAAEKSGATLNPGLIAAGAVGTVVAVRAMAWLGRALKRQRDPPRKVPVPARQGVLPRLTKQTGLLFAVPTLAVGAYGLLTASSRATSATPSPFPSKPGAKPGARTIWGMPVWLAIALGFAACIVAVSLITFAIVGAAHKLCPCWF</sequence>
<gene>
    <name evidence="4" type="ORF">PBRA_006542</name>
    <name evidence="5" type="ORF">PLBR_LOCUS1726</name>
</gene>
<keyword evidence="2" id="KW-0472">Membrane</keyword>
<keyword evidence="5" id="KW-0496">Mitochondrion</keyword>
<feature type="signal peptide" evidence="3">
    <location>
        <begin position="1"/>
        <end position="23"/>
    </location>
</feature>
<dbReference type="EMBL" id="OVEO01000002">
    <property type="protein sequence ID" value="SPQ94511.1"/>
    <property type="molecule type" value="Genomic_DNA"/>
</dbReference>
<feature type="compositionally biased region" description="Basic residues" evidence="1">
    <location>
        <begin position="30"/>
        <end position="39"/>
    </location>
</feature>
<accession>A0A0G4ISU5</accession>
<reference evidence="5 7" key="2">
    <citation type="submission" date="2018-03" db="EMBL/GenBank/DDBJ databases">
        <authorList>
            <person name="Fogelqvist J."/>
        </authorList>
    </citation>
    <scope>NUCLEOTIDE SEQUENCE [LARGE SCALE GENOMIC DNA]</scope>
</reference>
<proteinExistence type="predicted"/>
<keyword evidence="3" id="KW-0732">Signal</keyword>
<evidence type="ECO:0000256" key="1">
    <source>
        <dbReference type="SAM" id="MobiDB-lite"/>
    </source>
</evidence>
<feature type="transmembrane region" description="Helical" evidence="2">
    <location>
        <begin position="337"/>
        <end position="355"/>
    </location>
</feature>
<feature type="transmembrane region" description="Helical" evidence="2">
    <location>
        <begin position="287"/>
        <end position="309"/>
    </location>
</feature>
<dbReference type="Proteomes" id="UP000290189">
    <property type="component" value="Unassembled WGS sequence"/>
</dbReference>
<feature type="transmembrane region" description="Helical" evidence="2">
    <location>
        <begin position="384"/>
        <end position="410"/>
    </location>
</feature>
<feature type="compositionally biased region" description="Basic and acidic residues" evidence="1">
    <location>
        <begin position="242"/>
        <end position="262"/>
    </location>
</feature>
<evidence type="ECO:0008006" key="8">
    <source>
        <dbReference type="Google" id="ProtNLM"/>
    </source>
</evidence>
<keyword evidence="6" id="KW-1185">Reference proteome</keyword>
<dbReference type="AlphaFoldDB" id="A0A0G4ISU5"/>
<feature type="chain" id="PRO_5036293158" description="Transmembrane protein" evidence="3">
    <location>
        <begin position="24"/>
        <end position="418"/>
    </location>
</feature>
<keyword evidence="2" id="KW-0812">Transmembrane</keyword>
<evidence type="ECO:0000313" key="7">
    <source>
        <dbReference type="Proteomes" id="UP000290189"/>
    </source>
</evidence>
<evidence type="ECO:0000313" key="4">
    <source>
        <dbReference type="EMBL" id="CEO98428.1"/>
    </source>
</evidence>
<geneLocation type="mitochondrion" evidence="5"/>
<protein>
    <recommendedName>
        <fullName evidence="8">Transmembrane protein</fullName>
    </recommendedName>
</protein>
<dbReference type="EMBL" id="CDSF01000084">
    <property type="protein sequence ID" value="CEO98428.1"/>
    <property type="molecule type" value="Genomic_DNA"/>
</dbReference>
<evidence type="ECO:0000256" key="3">
    <source>
        <dbReference type="SAM" id="SignalP"/>
    </source>
</evidence>
<evidence type="ECO:0000313" key="6">
    <source>
        <dbReference type="Proteomes" id="UP000039324"/>
    </source>
</evidence>
<feature type="region of interest" description="Disordered" evidence="1">
    <location>
        <begin position="156"/>
        <end position="278"/>
    </location>
</feature>
<organism evidence="4 6">
    <name type="scientific">Plasmodiophora brassicae</name>
    <name type="common">Clubroot disease agent</name>
    <dbReference type="NCBI Taxonomy" id="37360"/>
    <lineage>
        <taxon>Eukaryota</taxon>
        <taxon>Sar</taxon>
        <taxon>Rhizaria</taxon>
        <taxon>Endomyxa</taxon>
        <taxon>Phytomyxea</taxon>
        <taxon>Plasmodiophorida</taxon>
        <taxon>Plasmodiophoridae</taxon>
        <taxon>Plasmodiophora</taxon>
    </lineage>
</organism>
<keyword evidence="2" id="KW-1133">Transmembrane helix</keyword>
<evidence type="ECO:0000256" key="2">
    <source>
        <dbReference type="SAM" id="Phobius"/>
    </source>
</evidence>
<dbReference type="Proteomes" id="UP000039324">
    <property type="component" value="Unassembled WGS sequence"/>
</dbReference>
<name>A0A0G4ISU5_PLABS</name>
<evidence type="ECO:0000313" key="5">
    <source>
        <dbReference type="EMBL" id="SPQ94511.1"/>
    </source>
</evidence>